<dbReference type="WormBase" id="Y6D1A.1">
    <property type="protein sequence ID" value="CE44437"/>
    <property type="gene ID" value="WBGene00012395"/>
</dbReference>
<protein>
    <submittedName>
        <fullName evidence="2">Ribonuclease H</fullName>
    </submittedName>
</protein>
<dbReference type="AlphaFoldDB" id="Q9U1S8"/>
<feature type="compositionally biased region" description="Polar residues" evidence="1">
    <location>
        <begin position="97"/>
        <end position="108"/>
    </location>
</feature>
<reference evidence="2 3" key="1">
    <citation type="journal article" date="1998" name="Science">
        <title>Genome sequence of the nematode C. elegans: a platform for investigating biology.</title>
        <authorList>
            <consortium name="The C. elegans sequencing consortium"/>
            <person name="Sulson J.E."/>
            <person name="Waterston R."/>
        </authorList>
    </citation>
    <scope>NUCLEOTIDE SEQUENCE [LARGE SCALE GENOMIC DNA]</scope>
    <source>
        <strain evidence="2 3">Bristol N2</strain>
    </source>
</reference>
<feature type="compositionally biased region" description="Basic and acidic residues" evidence="1">
    <location>
        <begin position="59"/>
        <end position="78"/>
    </location>
</feature>
<dbReference type="UCSC" id="Y6D1A.1">
    <property type="organism name" value="c. elegans"/>
</dbReference>
<dbReference type="PaxDb" id="6239-Y6D1A.1"/>
<organism evidence="2 3">
    <name type="scientific">Caenorhabditis elegans</name>
    <dbReference type="NCBI Taxonomy" id="6239"/>
    <lineage>
        <taxon>Eukaryota</taxon>
        <taxon>Metazoa</taxon>
        <taxon>Ecdysozoa</taxon>
        <taxon>Nematoda</taxon>
        <taxon>Chromadorea</taxon>
        <taxon>Rhabditida</taxon>
        <taxon>Rhabditina</taxon>
        <taxon>Rhabditomorpha</taxon>
        <taxon>Rhabditoidea</taxon>
        <taxon>Rhabditidae</taxon>
        <taxon>Peloderinae</taxon>
        <taxon>Caenorhabditis</taxon>
    </lineage>
</organism>
<dbReference type="Proteomes" id="UP000001940">
    <property type="component" value="Chromosome II"/>
</dbReference>
<feature type="region of interest" description="Disordered" evidence="1">
    <location>
        <begin position="358"/>
        <end position="431"/>
    </location>
</feature>
<evidence type="ECO:0000313" key="3">
    <source>
        <dbReference type="Proteomes" id="UP000001940"/>
    </source>
</evidence>
<keyword evidence="5" id="KW-1267">Proteomics identification</keyword>
<dbReference type="FunCoup" id="Q9U1S8">
    <property type="interactions" value="167"/>
</dbReference>
<dbReference type="Bgee" id="WBGene00012395">
    <property type="expression patterns" value="Expressed in embryo and 3 other cell types or tissues"/>
</dbReference>
<feature type="compositionally biased region" description="Low complexity" evidence="1">
    <location>
        <begin position="191"/>
        <end position="203"/>
    </location>
</feature>
<dbReference type="EMBL" id="BX284602">
    <property type="protein sequence ID" value="CAB60580.2"/>
    <property type="molecule type" value="Genomic_DNA"/>
</dbReference>
<keyword evidence="3" id="KW-1185">Reference proteome</keyword>
<proteinExistence type="evidence at protein level"/>
<feature type="region of interest" description="Disordered" evidence="1">
    <location>
        <begin position="59"/>
        <end position="243"/>
    </location>
</feature>
<feature type="compositionally biased region" description="Polar residues" evidence="1">
    <location>
        <begin position="146"/>
        <end position="159"/>
    </location>
</feature>
<dbReference type="InParanoid" id="Q9U1S8"/>
<feature type="compositionally biased region" description="Basic and acidic residues" evidence="1">
    <location>
        <begin position="204"/>
        <end position="214"/>
    </location>
</feature>
<feature type="compositionally biased region" description="Low complexity" evidence="1">
    <location>
        <begin position="171"/>
        <end position="180"/>
    </location>
</feature>
<dbReference type="RefSeq" id="NP_496526.2">
    <property type="nucleotide sequence ID" value="NM_064125.3"/>
</dbReference>
<gene>
    <name evidence="2" type="ORF">CELE_Y6D1A.1</name>
    <name evidence="2 4" type="ORF">Y6D1A.1</name>
</gene>
<dbReference type="eggNOG" id="KOG0017">
    <property type="taxonomic scope" value="Eukaryota"/>
</dbReference>
<dbReference type="HOGENOM" id="CLU_507385_0_0_1"/>
<feature type="compositionally biased region" description="Basic and acidic residues" evidence="1">
    <location>
        <begin position="404"/>
        <end position="417"/>
    </location>
</feature>
<accession>Q9U1S8</accession>
<evidence type="ECO:0007829" key="5">
    <source>
        <dbReference type="PeptideAtlas" id="Q9U1S8"/>
    </source>
</evidence>
<sequence>MNRPRGHHSGQVTTNLPHKGFFSRIEDSSNSDEDGYYDDIKKNWHKRWFDTSNFRERMENLTLEGKRRSPPRVRREPPMRSPGRNEVMSPERRYGTRSASSRSQNECSCRNRAPARSPIHDHERLNYRNHRRSPSPVRSDYENYRQDLSLQRSITSRQQNYHDHSGRGSRGARSSVGTSRQQYGRRMSFDRSPSPSRAPGRGSRISDRGGDYRDSGFSSQQSADPRSDRQDQNKPIHQNQREHKIWAKDYRKIANVNFVNEKVKHPCALCGYRHSVDQCFKFINVNNRRKALIMAGRCTRCLGRHSFKDCRSAKFNVCMYCKDEDPNVELHNYGLCAKPTPSQEPEPEIQNFHDQMRSYDRSPVRASSKNQERSVNCSPSSPRKNHRNDRRSSFLPERNFNSRQGEDQRRDRQELTDSSHQQQREHKKRFNNGLYRRISEVNFVNEFVKHPCVLCGNRHTVDQCFKIINVNNRREALLMGGRCTRCLGKHSFQTCRRVESHVCRYCNDEDPNVELHNYGLCPKPTPSQKPAEDESAL</sequence>
<feature type="compositionally biased region" description="Basic and acidic residues" evidence="1">
    <location>
        <begin position="225"/>
        <end position="243"/>
    </location>
</feature>
<feature type="compositionally biased region" description="Polar residues" evidence="1">
    <location>
        <begin position="365"/>
        <end position="382"/>
    </location>
</feature>
<dbReference type="KEGG" id="cel:CELE_Y6D1A.1"/>
<name>Q9U1S8_CAEEL</name>
<evidence type="ECO:0000313" key="4">
    <source>
        <dbReference type="WormBase" id="Y6D1A.1"/>
    </source>
</evidence>
<evidence type="ECO:0000313" key="2">
    <source>
        <dbReference type="EMBL" id="CAB60580.2"/>
    </source>
</evidence>
<evidence type="ECO:0000256" key="1">
    <source>
        <dbReference type="SAM" id="MobiDB-lite"/>
    </source>
</evidence>
<feature type="region of interest" description="Disordered" evidence="1">
    <location>
        <begin position="1"/>
        <end position="38"/>
    </location>
</feature>
<dbReference type="CTD" id="174818"/>
<dbReference type="PeptideAtlas" id="Q9U1S8"/>
<dbReference type="OMA" id="CVFCGDG"/>
<dbReference type="AGR" id="WB:WBGene00012395"/>
<dbReference type="GeneID" id="174818"/>